<dbReference type="Pfam" id="PF01565">
    <property type="entry name" value="FAD_binding_4"/>
    <property type="match status" value="1"/>
</dbReference>
<comment type="caution">
    <text evidence="3">The sequence shown here is derived from an EMBL/GenBank/DDBJ whole genome shotgun (WGS) entry which is preliminary data.</text>
</comment>
<evidence type="ECO:0000313" key="4">
    <source>
        <dbReference type="Proteomes" id="UP000192491"/>
    </source>
</evidence>
<dbReference type="EMBL" id="MTEJ01000152">
    <property type="protein sequence ID" value="OQX09146.1"/>
    <property type="molecule type" value="Genomic_DNA"/>
</dbReference>
<dbReference type="GO" id="GO:0016899">
    <property type="term" value="F:oxidoreductase activity, acting on the CH-OH group of donors, oxygen as acceptor"/>
    <property type="evidence" value="ECO:0007669"/>
    <property type="project" value="InterPro"/>
</dbReference>
<dbReference type="PROSITE" id="PS51387">
    <property type="entry name" value="FAD_PCMH"/>
    <property type="match status" value="1"/>
</dbReference>
<organism evidence="3 4">
    <name type="scientific">Thiothrix lacustris</name>
    <dbReference type="NCBI Taxonomy" id="525917"/>
    <lineage>
        <taxon>Bacteria</taxon>
        <taxon>Pseudomonadati</taxon>
        <taxon>Pseudomonadota</taxon>
        <taxon>Gammaproteobacteria</taxon>
        <taxon>Thiotrichales</taxon>
        <taxon>Thiotrichaceae</taxon>
        <taxon>Thiothrix</taxon>
    </lineage>
</organism>
<dbReference type="PANTHER" id="PTHR43762">
    <property type="entry name" value="L-GULONOLACTONE OXIDASE"/>
    <property type="match status" value="1"/>
</dbReference>
<evidence type="ECO:0000313" key="3">
    <source>
        <dbReference type="EMBL" id="OQX09146.1"/>
    </source>
</evidence>
<dbReference type="SUPFAM" id="SSF56176">
    <property type="entry name" value="FAD-binding/transporter-associated domain-like"/>
    <property type="match status" value="1"/>
</dbReference>
<dbReference type="PANTHER" id="PTHR43762:SF1">
    <property type="entry name" value="D-ARABINONO-1,4-LACTONE OXIDASE"/>
    <property type="match status" value="1"/>
</dbReference>
<protein>
    <submittedName>
        <fullName evidence="3">FAD-linked oxidase</fullName>
    </submittedName>
</protein>
<accession>A0A1Y1QMA4</accession>
<sequence>MKNYQSPLTTLQGFGRYPKQQGYIYTPLSTRECQAHLPNLTMPCITQGMGRSYGDSALAEHVINTQQLDALLAFNPATGQLTCNAGVTLAELLSVFVPKGWFLPITPGTQFVTVGGAIASDVHGKNHHHDGCFSECVASIEVLLADGDTITCSRSQHSELFHSTCGGMGLTGIILTATLHLKPIQSTAIMQTTLKARHLIEALDLFASQDKATYSVAWIDCLAQGKSLGRSLLMLGEHESVGTLHTIKSSNISVPVDMPHLLLNRYSIRAFNTLYYARIRGQSVQQRVHYQPFFYPLDRIQHWNRLYGRNGFVQYQLVLPQEAGKEGLHTILRYIAASGRGSFLAVLKALGAENNNLLSFPLKGYTLALDFKFTPDLLPFLDELDARVLDFHGRIYLAKDARMKANVFKRSYPRWEMFQAIRAQYGSLGRFASLQSRRLGLD</sequence>
<keyword evidence="1" id="KW-0274">FAD</keyword>
<dbReference type="InterPro" id="IPR016166">
    <property type="entry name" value="FAD-bd_PCMH"/>
</dbReference>
<dbReference type="Gene3D" id="3.30.465.10">
    <property type="match status" value="1"/>
</dbReference>
<gene>
    <name evidence="3" type="ORF">BWK73_23585</name>
</gene>
<dbReference type="AlphaFoldDB" id="A0A1Y1QMA4"/>
<keyword evidence="1" id="KW-0285">Flavoprotein</keyword>
<feature type="domain" description="FAD-binding PCMH-type" evidence="2">
    <location>
        <begin position="16"/>
        <end position="184"/>
    </location>
</feature>
<dbReference type="Proteomes" id="UP000192491">
    <property type="component" value="Unassembled WGS sequence"/>
</dbReference>
<reference evidence="3 4" key="1">
    <citation type="submission" date="2017-01" db="EMBL/GenBank/DDBJ databases">
        <title>Novel large sulfur bacteria in the metagenomes of groundwater-fed chemosynthetic microbial mats in the Lake Huron basin.</title>
        <authorList>
            <person name="Sharrar A.M."/>
            <person name="Flood B.E."/>
            <person name="Bailey J.V."/>
            <person name="Jones D.S."/>
            <person name="Biddanda B."/>
            <person name="Ruberg S.A."/>
            <person name="Marcus D.N."/>
            <person name="Dick G.J."/>
        </authorList>
    </citation>
    <scope>NUCLEOTIDE SEQUENCE [LARGE SCALE GENOMIC DNA]</scope>
    <source>
        <strain evidence="3">A8</strain>
    </source>
</reference>
<evidence type="ECO:0000256" key="1">
    <source>
        <dbReference type="ARBA" id="ARBA00022827"/>
    </source>
</evidence>
<evidence type="ECO:0000259" key="2">
    <source>
        <dbReference type="PROSITE" id="PS51387"/>
    </source>
</evidence>
<name>A0A1Y1QMA4_9GAMM</name>
<dbReference type="InterPro" id="IPR006094">
    <property type="entry name" value="Oxid_FAD_bind_N"/>
</dbReference>
<dbReference type="GO" id="GO:0071949">
    <property type="term" value="F:FAD binding"/>
    <property type="evidence" value="ECO:0007669"/>
    <property type="project" value="InterPro"/>
</dbReference>
<dbReference type="InterPro" id="IPR036318">
    <property type="entry name" value="FAD-bd_PCMH-like_sf"/>
</dbReference>
<dbReference type="InterPro" id="IPR010031">
    <property type="entry name" value="FAD_lactone_oxidase-like"/>
</dbReference>
<dbReference type="InterPro" id="IPR016169">
    <property type="entry name" value="FAD-bd_PCMH_sub2"/>
</dbReference>
<proteinExistence type="predicted"/>